<feature type="compositionally biased region" description="Pro residues" evidence="2">
    <location>
        <begin position="379"/>
        <end position="388"/>
    </location>
</feature>
<reference evidence="6" key="1">
    <citation type="submission" date="2016-10" db="EMBL/GenBank/DDBJ databases">
        <authorList>
            <person name="Varghese N."/>
            <person name="Submissions S."/>
        </authorList>
    </citation>
    <scope>NUCLEOTIDE SEQUENCE [LARGE SCALE GENOMIC DNA]</scope>
    <source>
        <strain evidence="6">DSM 43163</strain>
    </source>
</reference>
<dbReference type="Proteomes" id="UP000236723">
    <property type="component" value="Unassembled WGS sequence"/>
</dbReference>
<dbReference type="EMBL" id="FNVO01000032">
    <property type="protein sequence ID" value="SEG92084.1"/>
    <property type="molecule type" value="Genomic_DNA"/>
</dbReference>
<dbReference type="GO" id="GO:0030246">
    <property type="term" value="F:carbohydrate binding"/>
    <property type="evidence" value="ECO:0007669"/>
    <property type="project" value="InterPro"/>
</dbReference>
<feature type="region of interest" description="Disordered" evidence="2">
    <location>
        <begin position="372"/>
        <end position="422"/>
    </location>
</feature>
<evidence type="ECO:0000256" key="2">
    <source>
        <dbReference type="SAM" id="MobiDB-lite"/>
    </source>
</evidence>
<dbReference type="Pfam" id="PF03422">
    <property type="entry name" value="CBM_6"/>
    <property type="match status" value="1"/>
</dbReference>
<dbReference type="Pfam" id="PF00722">
    <property type="entry name" value="Glyco_hydro_16"/>
    <property type="match status" value="1"/>
</dbReference>
<dbReference type="InterPro" id="IPR050546">
    <property type="entry name" value="Glycosyl_Hydrlase_16"/>
</dbReference>
<dbReference type="GO" id="GO:0005975">
    <property type="term" value="P:carbohydrate metabolic process"/>
    <property type="evidence" value="ECO:0007669"/>
    <property type="project" value="InterPro"/>
</dbReference>
<feature type="compositionally biased region" description="Polar residues" evidence="2">
    <location>
        <begin position="395"/>
        <end position="415"/>
    </location>
</feature>
<feature type="region of interest" description="Disordered" evidence="2">
    <location>
        <begin position="1"/>
        <end position="40"/>
    </location>
</feature>
<dbReference type="CDD" id="cd04084">
    <property type="entry name" value="CBM6_xylanase-like"/>
    <property type="match status" value="1"/>
</dbReference>
<dbReference type="InterPro" id="IPR000757">
    <property type="entry name" value="Beta-glucanase-like"/>
</dbReference>
<dbReference type="Gene3D" id="2.60.120.200">
    <property type="match status" value="1"/>
</dbReference>
<feature type="domain" description="CBM6" evidence="3">
    <location>
        <begin position="395"/>
        <end position="525"/>
    </location>
</feature>
<keyword evidence="1" id="KW-0732">Signal</keyword>
<accession>A0A1H6E4Y8</accession>
<dbReference type="PANTHER" id="PTHR10963:SF60">
    <property type="entry name" value="GRAM-NEGATIVE BACTERIA-BINDING PROTEIN 1-RELATED"/>
    <property type="match status" value="1"/>
</dbReference>
<dbReference type="Gene3D" id="2.60.120.260">
    <property type="entry name" value="Galactose-binding domain-like"/>
    <property type="match status" value="1"/>
</dbReference>
<proteinExistence type="predicted"/>
<gene>
    <name evidence="5" type="ORF">SAMN04489712_13217</name>
</gene>
<evidence type="ECO:0000259" key="3">
    <source>
        <dbReference type="PROSITE" id="PS51175"/>
    </source>
</evidence>
<evidence type="ECO:0000313" key="5">
    <source>
        <dbReference type="EMBL" id="SEG92084.1"/>
    </source>
</evidence>
<dbReference type="InterPro" id="IPR005084">
    <property type="entry name" value="CBM6"/>
</dbReference>
<dbReference type="PROSITE" id="PS51175">
    <property type="entry name" value="CBM6"/>
    <property type="match status" value="1"/>
</dbReference>
<dbReference type="CDD" id="cd02182">
    <property type="entry name" value="GH16_Strep_laminarinase_like"/>
    <property type="match status" value="1"/>
</dbReference>
<name>A0A1H6E4Y8_9ACTN</name>
<feature type="domain" description="GH16" evidence="4">
    <location>
        <begin position="92"/>
        <end position="376"/>
    </location>
</feature>
<dbReference type="InterPro" id="IPR006584">
    <property type="entry name" value="Cellulose-bd_IV"/>
</dbReference>
<dbReference type="InterPro" id="IPR008979">
    <property type="entry name" value="Galactose-bd-like_sf"/>
</dbReference>
<dbReference type="InterPro" id="IPR013320">
    <property type="entry name" value="ConA-like_dom_sf"/>
</dbReference>
<organism evidence="5 6">
    <name type="scientific">Thermomonospora echinospora</name>
    <dbReference type="NCBI Taxonomy" id="1992"/>
    <lineage>
        <taxon>Bacteria</taxon>
        <taxon>Bacillati</taxon>
        <taxon>Actinomycetota</taxon>
        <taxon>Actinomycetes</taxon>
        <taxon>Streptosporangiales</taxon>
        <taxon>Thermomonosporaceae</taxon>
        <taxon>Thermomonospora</taxon>
    </lineage>
</organism>
<dbReference type="GO" id="GO:0004553">
    <property type="term" value="F:hydrolase activity, hydrolyzing O-glycosyl compounds"/>
    <property type="evidence" value="ECO:0007669"/>
    <property type="project" value="InterPro"/>
</dbReference>
<dbReference type="AlphaFoldDB" id="A0A1H6E4Y8"/>
<dbReference type="PANTHER" id="PTHR10963">
    <property type="entry name" value="GLYCOSYL HYDROLASE-RELATED"/>
    <property type="match status" value="1"/>
</dbReference>
<evidence type="ECO:0000313" key="6">
    <source>
        <dbReference type="Proteomes" id="UP000236723"/>
    </source>
</evidence>
<protein>
    <submittedName>
        <fullName evidence="5">Beta-glucanase, GH16 family</fullName>
    </submittedName>
</protein>
<dbReference type="SUPFAM" id="SSF49899">
    <property type="entry name" value="Concanavalin A-like lectins/glucanases"/>
    <property type="match status" value="1"/>
</dbReference>
<dbReference type="SMART" id="SM00606">
    <property type="entry name" value="CBD_IV"/>
    <property type="match status" value="1"/>
</dbReference>
<keyword evidence="6" id="KW-1185">Reference proteome</keyword>
<sequence length="527" mass="55549">MSSLRVEGPAMPHPPPQPAHPVQDPGASPHRARVLRPPSPVRAGLSRLRALRSSSLVRAGRPSAPGRWRAVLAAVAAMALPAAAVMALPSPAGASLPPPPSGWSLVWADDFTGSAGALPSSDNWLISTGHNYPGGPANWGTGEIQRYTADPANVSLDGGGNLRITPLRSASGEWTSSRIETRRTDFKPADGRILRIEGRIQMPDVTGSQALGYWPAFWALGSPYRGNYQNWPAVGEFDIMENVNGLNTVWGVLHCGVNPGGACNETSGIGASRACPGTSCQAGMHTYRFEWDRSVTPNQLRWYVDGQQFHSVSQSQLDATTWANMTGHNGYFLLLNVAMGGAFPNGVAGFGTPTAGTVSGRPMLVDYVAVWQSGGGTTTPPPTDPPPGSGFDARSTIQAESRSAQSGVQWETTTDTGGGQNASHIANGDWLRFDGVRFGGEAARQFRARVASGAAAGVSGLIRVRLDSPTAPPIGDFAVGNTGGWQSWRTVPANITPVTGTHTVYLTFESGQPADFVNLNWFTFSTG</sequence>
<evidence type="ECO:0000259" key="4">
    <source>
        <dbReference type="PROSITE" id="PS51762"/>
    </source>
</evidence>
<dbReference type="SUPFAM" id="SSF49785">
    <property type="entry name" value="Galactose-binding domain-like"/>
    <property type="match status" value="1"/>
</dbReference>
<dbReference type="PROSITE" id="PS51762">
    <property type="entry name" value="GH16_2"/>
    <property type="match status" value="1"/>
</dbReference>
<evidence type="ECO:0000256" key="1">
    <source>
        <dbReference type="ARBA" id="ARBA00022729"/>
    </source>
</evidence>